<dbReference type="Proteomes" id="UP000887580">
    <property type="component" value="Unplaced"/>
</dbReference>
<proteinExistence type="predicted"/>
<reference evidence="2" key="1">
    <citation type="submission" date="2022-11" db="UniProtKB">
        <authorList>
            <consortium name="WormBaseParasite"/>
        </authorList>
    </citation>
    <scope>IDENTIFICATION</scope>
</reference>
<accession>A0AC35FR43</accession>
<organism evidence="1 2">
    <name type="scientific">Panagrolaimus sp. PS1159</name>
    <dbReference type="NCBI Taxonomy" id="55785"/>
    <lineage>
        <taxon>Eukaryota</taxon>
        <taxon>Metazoa</taxon>
        <taxon>Ecdysozoa</taxon>
        <taxon>Nematoda</taxon>
        <taxon>Chromadorea</taxon>
        <taxon>Rhabditida</taxon>
        <taxon>Tylenchina</taxon>
        <taxon>Panagrolaimomorpha</taxon>
        <taxon>Panagrolaimoidea</taxon>
        <taxon>Panagrolaimidae</taxon>
        <taxon>Panagrolaimus</taxon>
    </lineage>
</organism>
<sequence>MSTETEGEAQTLTINDEVFELEVELNPLVATKDIHIDLKRKESSWANIQSSSKKSPTKAIESTNGTSTSVPTPPPSPKESLEKVEVTVKEKEKSNEETVETPTPKKRGRKPKVKREEKEPRQRSTNSEKKQIVENKDKEEEKEEEKEKAEESSDSEEPEETFELEKILDHRVVKRRKRMVNEYLVRWLGYGAESDTWEPEENILGDSAKEQITIFWEEKKEAEKVKNKPEDKNDIKQEEAADIDKALSEPPAKKQKTEETVARKRKPGRPKSFSTSETPKSANEPPTNKPPENAPPSISTSDIKPPDFSSSGGSNFDISGDTNTWYGIKEEDIKNKAAKREMKNLYVANRIPSLSEKLLADFGTSSTGRVTRSSLKPLKEDVDPSFRESKTPELSTSGRRGRRTVSPAASTSNRYSPEPPAPKRTRKSMPVVKETDKHSKEDFTSSKKDVPSIIEPNKDETINKTHDISETPSANVQTVPTTDSQPKSQIFGSSNSSTKSASKPKKAGPTPLSLVPQTSLIPEKVRPVTTTPKSSSSETTVSKGNLPPQIRVRPMQPPTEAKVVPPQESLDTVQSPHILDPIANRIFAETKTIKSTPTSPPPSDKTKSDQDEILQILTQDDFQGLKDKPFPEIDMEQCYEEITSTAFSVRKIARNYDEFVAAVLTGDAEIVYSTAMIGTFDLKLNEVDSKGKSILHHIAERKCDETHPYDSIIEILVQKKADLSLADKENLRTPLHTAIVLRHTCLAKMFIQLGSPINTLDSKKFSPLISAMNTRDANLVKILLNAGANVEKGIIYSERSKATTDEITDMLIAHRTKIVTCLDEARNYILPQASVATYSTLPTSLYITPLAESDVIEYAFHLTKDTTIRPPNNYLLFECAVLDLDNLNETMSARMWQQSPIRKIIINGNEPINLHKTTNFISLPSLFEGTNSVRIELMNQVYKGTRFCLTARLAHVFMAGFSRSKRLEPTVGNLLPQMMGNPSGYKAHVAPGIRQLAQELRPKYFRTPGQQFSQHSLPHLQQPPSTKRSNVQSRPYSQIPNTVTSSSSHYRSPLSASSIIPTTTPSPFNFGVEQQQSSIRSPTTPSSATPSPLPPGFIPLKAFAPNGTSSSTSSASSSSLRTGANRPMFAPLSAASNRIGLRAPLSSSAATTHPPQPRSYVTPSPTASTIPRLQRQ</sequence>
<name>A0AC35FR43_9BILA</name>
<evidence type="ECO:0000313" key="2">
    <source>
        <dbReference type="WBParaSite" id="PS1159_v2.g20120.t1"/>
    </source>
</evidence>
<protein>
    <submittedName>
        <fullName evidence="2">Chromo domain-containing protein</fullName>
    </submittedName>
</protein>
<dbReference type="WBParaSite" id="PS1159_v2.g20120.t1">
    <property type="protein sequence ID" value="PS1159_v2.g20120.t1"/>
    <property type="gene ID" value="PS1159_v2.g20120"/>
</dbReference>
<evidence type="ECO:0000313" key="1">
    <source>
        <dbReference type="Proteomes" id="UP000887580"/>
    </source>
</evidence>